<organism evidence="1 2">
    <name type="scientific">Cenococcum geophilum 1.58</name>
    <dbReference type="NCBI Taxonomy" id="794803"/>
    <lineage>
        <taxon>Eukaryota</taxon>
        <taxon>Fungi</taxon>
        <taxon>Dikarya</taxon>
        <taxon>Ascomycota</taxon>
        <taxon>Pezizomycotina</taxon>
        <taxon>Dothideomycetes</taxon>
        <taxon>Pleosporomycetidae</taxon>
        <taxon>Gloniales</taxon>
        <taxon>Gloniaceae</taxon>
        <taxon>Cenococcum</taxon>
    </lineage>
</organism>
<proteinExistence type="predicted"/>
<name>A0ACC8EKP7_9PEZI</name>
<protein>
    <submittedName>
        <fullName evidence="1">Uncharacterized protein</fullName>
    </submittedName>
</protein>
<dbReference type="Proteomes" id="UP000250078">
    <property type="component" value="Unassembled WGS sequence"/>
</dbReference>
<reference evidence="1 2" key="1">
    <citation type="journal article" date="2016" name="Nat. Commun.">
        <title>Ectomycorrhizal ecology is imprinted in the genome of the dominant symbiotic fungus Cenococcum geophilum.</title>
        <authorList>
            <consortium name="DOE Joint Genome Institute"/>
            <person name="Peter M."/>
            <person name="Kohler A."/>
            <person name="Ohm R.A."/>
            <person name="Kuo A."/>
            <person name="Krutzmann J."/>
            <person name="Morin E."/>
            <person name="Arend M."/>
            <person name="Barry K.W."/>
            <person name="Binder M."/>
            <person name="Choi C."/>
            <person name="Clum A."/>
            <person name="Copeland A."/>
            <person name="Grisel N."/>
            <person name="Haridas S."/>
            <person name="Kipfer T."/>
            <person name="LaButti K."/>
            <person name="Lindquist E."/>
            <person name="Lipzen A."/>
            <person name="Maire R."/>
            <person name="Meier B."/>
            <person name="Mihaltcheva S."/>
            <person name="Molinier V."/>
            <person name="Murat C."/>
            <person name="Poggeler S."/>
            <person name="Quandt C.A."/>
            <person name="Sperisen C."/>
            <person name="Tritt A."/>
            <person name="Tisserant E."/>
            <person name="Crous P.W."/>
            <person name="Henrissat B."/>
            <person name="Nehls U."/>
            <person name="Egli S."/>
            <person name="Spatafora J.W."/>
            <person name="Grigoriev I.V."/>
            <person name="Martin F.M."/>
        </authorList>
    </citation>
    <scope>NUCLEOTIDE SEQUENCE [LARGE SCALE GENOMIC DNA]</scope>
    <source>
        <strain evidence="1 2">1.58</strain>
    </source>
</reference>
<keyword evidence="2" id="KW-1185">Reference proteome</keyword>
<evidence type="ECO:0000313" key="2">
    <source>
        <dbReference type="Proteomes" id="UP000250078"/>
    </source>
</evidence>
<gene>
    <name evidence="1" type="ORF">K441DRAFT_33399</name>
</gene>
<evidence type="ECO:0000313" key="1">
    <source>
        <dbReference type="EMBL" id="OCK86733.1"/>
    </source>
</evidence>
<accession>A0ACC8EKP7</accession>
<sequence>MAIPALALAKARFTAGMLRPDAILPSAPKEAITEFHSLLDAALVQCSPMNIQKCKAWVFRNVTPSPARTTTFGEYLKVVSKTCTPGRSNASGKIVIGDKPSAKRKRLHVLYLLNDLLHHTKHHSRDPTAYTCLTTNLQPHLEELVSLATSCELSKNRKVHKRVEELLDLWEANNYYTRHNINELRVAAEEAGKVTEQQSYDNRIEQGKSVNSEVEKSSLGSKDAPFTMPASHGDPSVPWYWLPAGNMIRHIMPSPSSPIPVREMKPLQLPAGPANGALANVVRDFLKDVERIYSGSGDEDEGHWGARNNGWLLWLVNNFL</sequence>
<dbReference type="EMBL" id="KV748287">
    <property type="protein sequence ID" value="OCK86733.1"/>
    <property type="molecule type" value="Genomic_DNA"/>
</dbReference>